<protein>
    <submittedName>
        <fullName evidence="6">Type 1 fimbrial protein</fullName>
    </submittedName>
</protein>
<dbReference type="RefSeq" id="WP_032098619.1">
    <property type="nucleotide sequence ID" value="NZ_CP039377.1"/>
</dbReference>
<dbReference type="InterPro" id="IPR036937">
    <property type="entry name" value="Adhesion_dom_fimbrial_sf"/>
</dbReference>
<feature type="domain" description="Fimbrial-type adhesion" evidence="5">
    <location>
        <begin position="31"/>
        <end position="188"/>
    </location>
</feature>
<dbReference type="InterPro" id="IPR050263">
    <property type="entry name" value="Bact_Fimbrial_Adh_Pro"/>
</dbReference>
<dbReference type="SUPFAM" id="SSF49401">
    <property type="entry name" value="Bacterial adhesins"/>
    <property type="match status" value="1"/>
</dbReference>
<organism evidence="6 7">
    <name type="scientific">Morganella morganii</name>
    <name type="common">Proteus morganii</name>
    <dbReference type="NCBI Taxonomy" id="582"/>
    <lineage>
        <taxon>Bacteria</taxon>
        <taxon>Pseudomonadati</taxon>
        <taxon>Pseudomonadota</taxon>
        <taxon>Gammaproteobacteria</taxon>
        <taxon>Enterobacterales</taxon>
        <taxon>Morganellaceae</taxon>
        <taxon>Morganella</taxon>
    </lineage>
</organism>
<proteinExistence type="inferred from homology"/>
<keyword evidence="4" id="KW-0281">Fimbrium</keyword>
<dbReference type="Gene3D" id="2.60.40.1090">
    <property type="entry name" value="Fimbrial-type adhesion domain"/>
    <property type="match status" value="1"/>
</dbReference>
<dbReference type="Proteomes" id="UP000650477">
    <property type="component" value="Unassembled WGS sequence"/>
</dbReference>
<evidence type="ECO:0000259" key="5">
    <source>
        <dbReference type="Pfam" id="PF00419"/>
    </source>
</evidence>
<evidence type="ECO:0000256" key="1">
    <source>
        <dbReference type="ARBA" id="ARBA00004561"/>
    </source>
</evidence>
<dbReference type="PANTHER" id="PTHR33420:SF12">
    <property type="entry name" value="FIMBRIN-LIKE PROTEIN FIMI-RELATED"/>
    <property type="match status" value="1"/>
</dbReference>
<evidence type="ECO:0000256" key="2">
    <source>
        <dbReference type="ARBA" id="ARBA00006671"/>
    </source>
</evidence>
<dbReference type="AlphaFoldDB" id="A0A447IXX4"/>
<comment type="subcellular location">
    <subcellularLocation>
        <location evidence="1">Fimbrium</location>
    </subcellularLocation>
</comment>
<dbReference type="GO" id="GO:0043709">
    <property type="term" value="P:cell adhesion involved in single-species biofilm formation"/>
    <property type="evidence" value="ECO:0007669"/>
    <property type="project" value="TreeGrafter"/>
</dbReference>
<dbReference type="EMBL" id="PKLF01000013">
    <property type="protein sequence ID" value="MBE8613653.1"/>
    <property type="molecule type" value="Genomic_DNA"/>
</dbReference>
<dbReference type="InterPro" id="IPR008966">
    <property type="entry name" value="Adhesion_dom_sf"/>
</dbReference>
<evidence type="ECO:0000313" key="7">
    <source>
        <dbReference type="Proteomes" id="UP000650477"/>
    </source>
</evidence>
<dbReference type="GO" id="GO:0009289">
    <property type="term" value="C:pilus"/>
    <property type="evidence" value="ECO:0007669"/>
    <property type="project" value="UniProtKB-SubCell"/>
</dbReference>
<dbReference type="Pfam" id="PF00419">
    <property type="entry name" value="Fimbrial"/>
    <property type="match status" value="1"/>
</dbReference>
<reference evidence="6" key="1">
    <citation type="submission" date="2017-12" db="EMBL/GenBank/DDBJ databases">
        <title>Genome sequencing and analysis.</title>
        <authorList>
            <person name="Huang Y.-T."/>
        </authorList>
    </citation>
    <scope>NUCLEOTIDE SEQUENCE</scope>
    <source>
        <strain evidence="6">VGH116</strain>
    </source>
</reference>
<comment type="similarity">
    <text evidence="2">Belongs to the fimbrial protein family.</text>
</comment>
<evidence type="ECO:0000256" key="4">
    <source>
        <dbReference type="ARBA" id="ARBA00023263"/>
    </source>
</evidence>
<name>A0A447IXX4_MORMO</name>
<keyword evidence="3" id="KW-0732">Signal</keyword>
<gene>
    <name evidence="6" type="ORF">CYG68_14780</name>
</gene>
<comment type="caution">
    <text evidence="6">The sequence shown here is derived from an EMBL/GenBank/DDBJ whole genome shotgun (WGS) entry which is preliminary data.</text>
</comment>
<sequence>MKKSIIGKSLISALLAGTAMSASAVDQTGTISFKGFIYNATCSIDLNDTNSPNVDVLMGRYPTSAFTETGTMVGGKDGYGELNISLTDCPDQGKVKLQLHGKPKDGDNELLELDNPNASTTAKNIAVLIFENGDTNNDPVVIDGSKTEEYNVSSSASWKGSYTAYYYSTADDVEAGQADATLNYTLSYN</sequence>
<accession>A0A447IXX4</accession>
<evidence type="ECO:0000256" key="3">
    <source>
        <dbReference type="ARBA" id="ARBA00022729"/>
    </source>
</evidence>
<dbReference type="PANTHER" id="PTHR33420">
    <property type="entry name" value="FIMBRIAL SUBUNIT ELFA-RELATED"/>
    <property type="match status" value="1"/>
</dbReference>
<dbReference type="InterPro" id="IPR000259">
    <property type="entry name" value="Adhesion_dom_fimbrial"/>
</dbReference>
<evidence type="ECO:0000313" key="6">
    <source>
        <dbReference type="EMBL" id="MBE8613653.1"/>
    </source>
</evidence>